<evidence type="ECO:0000256" key="8">
    <source>
        <dbReference type="ARBA" id="ARBA00025162"/>
    </source>
</evidence>
<dbReference type="InterPro" id="IPR015760">
    <property type="entry name" value="TIF_IF2"/>
</dbReference>
<dbReference type="CDD" id="cd03692">
    <property type="entry name" value="mtIF2_IVc"/>
    <property type="match status" value="1"/>
</dbReference>
<dbReference type="InterPro" id="IPR006847">
    <property type="entry name" value="IF2_N"/>
</dbReference>
<feature type="region of interest" description="G-domain" evidence="9">
    <location>
        <begin position="454"/>
        <end position="602"/>
    </location>
</feature>
<dbReference type="NCBIfam" id="TIGR00231">
    <property type="entry name" value="small_GTP"/>
    <property type="match status" value="1"/>
</dbReference>
<feature type="binding site" evidence="9">
    <location>
        <begin position="506"/>
        <end position="510"/>
    </location>
    <ligand>
        <name>GTP</name>
        <dbReference type="ChEBI" id="CHEBI:37565"/>
    </ligand>
</feature>
<dbReference type="SUPFAM" id="SSF52540">
    <property type="entry name" value="P-loop containing nucleoside triphosphate hydrolases"/>
    <property type="match status" value="1"/>
</dbReference>
<feature type="region of interest" description="Disordered" evidence="11">
    <location>
        <begin position="50"/>
        <end position="360"/>
    </location>
</feature>
<feature type="compositionally biased region" description="Basic and acidic residues" evidence="11">
    <location>
        <begin position="258"/>
        <end position="271"/>
    </location>
</feature>
<feature type="compositionally biased region" description="Low complexity" evidence="11">
    <location>
        <begin position="105"/>
        <end position="115"/>
    </location>
</feature>
<dbReference type="FunFam" id="3.40.50.300:FF:000019">
    <property type="entry name" value="Translation initiation factor IF-2"/>
    <property type="match status" value="1"/>
</dbReference>
<name>A0A7X6N1P9_9STRE</name>
<dbReference type="PRINTS" id="PR00449">
    <property type="entry name" value="RASTRNSFRMNG"/>
</dbReference>
<dbReference type="SUPFAM" id="SSF50447">
    <property type="entry name" value="Translation proteins"/>
    <property type="match status" value="2"/>
</dbReference>
<feature type="compositionally biased region" description="Low complexity" evidence="11">
    <location>
        <begin position="246"/>
        <end position="257"/>
    </location>
</feature>
<comment type="caution">
    <text evidence="13">The sequence shown here is derived from an EMBL/GenBank/DDBJ whole genome shotgun (WGS) entry which is preliminary data.</text>
</comment>
<dbReference type="SMART" id="SM00173">
    <property type="entry name" value="RAS"/>
    <property type="match status" value="1"/>
</dbReference>
<dbReference type="RefSeq" id="WP_168550067.1">
    <property type="nucleotide sequence ID" value="NZ_JAAXPR010000032.1"/>
</dbReference>
<evidence type="ECO:0000256" key="2">
    <source>
        <dbReference type="ARBA" id="ARBA00020675"/>
    </source>
</evidence>
<keyword evidence="4 9" id="KW-0396">Initiation factor</keyword>
<comment type="similarity">
    <text evidence="1 9 10">Belongs to the TRAFAC class translation factor GTPase superfamily. Classic translation factor GTPase family. IF-2 subfamily.</text>
</comment>
<organism evidence="13 14">
    <name type="scientific">Streptococcus ovuberis</name>
    <dbReference type="NCBI Taxonomy" id="1936207"/>
    <lineage>
        <taxon>Bacteria</taxon>
        <taxon>Bacillati</taxon>
        <taxon>Bacillota</taxon>
        <taxon>Bacilli</taxon>
        <taxon>Lactobacillales</taxon>
        <taxon>Streptococcaceae</taxon>
        <taxon>Streptococcus</taxon>
    </lineage>
</organism>
<dbReference type="Proteomes" id="UP000522720">
    <property type="component" value="Unassembled WGS sequence"/>
</dbReference>
<dbReference type="Pfam" id="PF11987">
    <property type="entry name" value="IF-2"/>
    <property type="match status" value="1"/>
</dbReference>
<evidence type="ECO:0000256" key="3">
    <source>
        <dbReference type="ARBA" id="ARBA00022490"/>
    </source>
</evidence>
<dbReference type="AlphaFoldDB" id="A0A7X6N1P9"/>
<sequence length="949" mass="104156">MSKKRLNEIARELGVTSKEVVSKAQELGYEVKSHASTVEPEAAARIVAGLGGTSKAPVKETGEKAPTVPKAEPLEKTPAPAPKPVEKQAEGKVPQEQASAKEAEASAPAPKPAQAVARPQSRNFKAEREAKAKAQVQKRQGQRPDNRNREQGKERSNNNQQRDNRRFNERSNDRRQDKSAQQTGLGQNRRQEQGRGQADRRQERRSSQPNQPAPRIDFKARAAALKAEQNAAYAASSEERFKQEQAAKLAQQRAQAEAQERKKAQLEEAAKAEAVVAPIPTPTPAPVAEKPVDTRRKKQGKADKTREDYRDNEDGPRHKQTNKNRSNQQVRNQRTSNWNNTKKNKKGGKNQVQKPVTERKFHELPTEFEYTAGMTVAEIAKRIKREPAEIVKKLFMMGVMATQNQSLDGDTIELLMVDYGIEAKEKVQVDEADIERFFVEDGYLNEDELTERPPVVTIMGHVDHGKTTLLDTLRNSRVATGEAGGITQHIGAYQIEENGKKITFLDTPGHAAFTSMRARGASVTDITILVVAADDGVMPQTIEAINHAKAADVPIIVAINKIDKPGANPERVIGELAEHNVISTAWGGDCEFVEISAKFNQNIDELLETVLLVAELQELKADPTVRAIGTVIEARLDKGKGAVATLLVQQGTLNVQDPIVVGNTFGRVRAMTNDLGRRVKVAGPSTPVSITGLNEAPMAGDHFAVYADEKAARAAGEERAKRALLKQRQANNRVSLDNLFDTLKAGEVKSVNVIIKADVQGSAEALASSLQKIDVEGVKVTIVHSAVGAINESDVTLAQASNAFIVGFNVRPTPMARQQAEADEVDIRLHSIIYKVIEEVEDAMKGMLDPEFQEKVIGEAVIRETFTVSKVGTIGGFMVLSGKVTRDSKVRVIRDGIVIHDGALVSLKHYKDDVKEVTNGREGGLMIEKFNDLKMDDTIEAYIMEEIKR</sequence>
<proteinExistence type="inferred from homology"/>
<dbReference type="PROSITE" id="PS51722">
    <property type="entry name" value="G_TR_2"/>
    <property type="match status" value="1"/>
</dbReference>
<dbReference type="FunFam" id="2.40.30.10:FF:000007">
    <property type="entry name" value="Translation initiation factor IF-2"/>
    <property type="match status" value="1"/>
</dbReference>
<feature type="domain" description="Tr-type G" evidence="12">
    <location>
        <begin position="451"/>
        <end position="620"/>
    </location>
</feature>
<comment type="subcellular location">
    <subcellularLocation>
        <location evidence="9">Cytoplasm</location>
    </subcellularLocation>
</comment>
<accession>A0A7X6N1P9</accession>
<dbReference type="SUPFAM" id="SSF52156">
    <property type="entry name" value="Initiation factor IF2/eIF5b, domain 3"/>
    <property type="match status" value="1"/>
</dbReference>
<evidence type="ECO:0000313" key="13">
    <source>
        <dbReference type="EMBL" id="NKZ21341.1"/>
    </source>
</evidence>
<dbReference type="InterPro" id="IPR000795">
    <property type="entry name" value="T_Tr_GTP-bd_dom"/>
</dbReference>
<dbReference type="InterPro" id="IPR005225">
    <property type="entry name" value="Small_GTP-bd"/>
</dbReference>
<dbReference type="HAMAP" id="MF_00100_B">
    <property type="entry name" value="IF_2_B"/>
    <property type="match status" value="1"/>
</dbReference>
<feature type="binding site" evidence="9">
    <location>
        <begin position="560"/>
        <end position="563"/>
    </location>
    <ligand>
        <name>GTP</name>
        <dbReference type="ChEBI" id="CHEBI:37565"/>
    </ligand>
</feature>
<evidence type="ECO:0000256" key="6">
    <source>
        <dbReference type="ARBA" id="ARBA00022917"/>
    </source>
</evidence>
<evidence type="ECO:0000313" key="14">
    <source>
        <dbReference type="Proteomes" id="UP000522720"/>
    </source>
</evidence>
<keyword evidence="3 9" id="KW-0963">Cytoplasm</keyword>
<dbReference type="InterPro" id="IPR053905">
    <property type="entry name" value="EF-G-like_DII"/>
</dbReference>
<dbReference type="Gene3D" id="3.40.50.300">
    <property type="entry name" value="P-loop containing nucleotide triphosphate hydrolases"/>
    <property type="match status" value="1"/>
</dbReference>
<dbReference type="InterPro" id="IPR036925">
    <property type="entry name" value="TIF_IF2_dom3_sf"/>
</dbReference>
<keyword evidence="7 9" id="KW-0342">GTP-binding</keyword>
<evidence type="ECO:0000256" key="11">
    <source>
        <dbReference type="SAM" id="MobiDB-lite"/>
    </source>
</evidence>
<dbReference type="Pfam" id="PF22042">
    <property type="entry name" value="EF-G_D2"/>
    <property type="match status" value="1"/>
</dbReference>
<dbReference type="CDD" id="cd01887">
    <property type="entry name" value="IF2_eIF5B"/>
    <property type="match status" value="1"/>
</dbReference>
<feature type="binding site" evidence="9">
    <location>
        <begin position="460"/>
        <end position="467"/>
    </location>
    <ligand>
        <name>GTP</name>
        <dbReference type="ChEBI" id="CHEBI:37565"/>
    </ligand>
</feature>
<dbReference type="CDD" id="cd03702">
    <property type="entry name" value="IF2_mtIF2_II"/>
    <property type="match status" value="1"/>
</dbReference>
<dbReference type="PANTHER" id="PTHR43381:SF5">
    <property type="entry name" value="TR-TYPE G DOMAIN-CONTAINING PROTEIN"/>
    <property type="match status" value="1"/>
</dbReference>
<keyword evidence="5 9" id="KW-0547">Nucleotide-binding</keyword>
<dbReference type="Pfam" id="PF04760">
    <property type="entry name" value="IF2_N"/>
    <property type="match status" value="2"/>
</dbReference>
<feature type="compositionally biased region" description="Polar residues" evidence="11">
    <location>
        <begin position="323"/>
        <end position="336"/>
    </location>
</feature>
<dbReference type="GO" id="GO:0005829">
    <property type="term" value="C:cytosol"/>
    <property type="evidence" value="ECO:0007669"/>
    <property type="project" value="TreeGrafter"/>
</dbReference>
<feature type="compositionally biased region" description="Basic and acidic residues" evidence="11">
    <location>
        <begin position="290"/>
        <end position="317"/>
    </location>
</feature>
<dbReference type="EMBL" id="JAAXPR010000032">
    <property type="protein sequence ID" value="NKZ21341.1"/>
    <property type="molecule type" value="Genomic_DNA"/>
</dbReference>
<dbReference type="Gene3D" id="3.40.50.10050">
    <property type="entry name" value="Translation initiation factor IF- 2, domain 3"/>
    <property type="match status" value="1"/>
</dbReference>
<dbReference type="Gene3D" id="1.10.10.2480">
    <property type="match status" value="1"/>
</dbReference>
<dbReference type="FunFam" id="3.40.50.10050:FF:000001">
    <property type="entry name" value="Translation initiation factor IF-2"/>
    <property type="match status" value="1"/>
</dbReference>
<dbReference type="InterPro" id="IPR000178">
    <property type="entry name" value="TF_IF2_bacterial-like"/>
</dbReference>
<evidence type="ECO:0000256" key="5">
    <source>
        <dbReference type="ARBA" id="ARBA00022741"/>
    </source>
</evidence>
<dbReference type="GO" id="GO:0003924">
    <property type="term" value="F:GTPase activity"/>
    <property type="evidence" value="ECO:0007669"/>
    <property type="project" value="UniProtKB-UniRule"/>
</dbReference>
<keyword evidence="6 9" id="KW-0648">Protein biosynthesis</keyword>
<dbReference type="FunFam" id="2.40.30.10:FF:000008">
    <property type="entry name" value="Translation initiation factor IF-2"/>
    <property type="match status" value="1"/>
</dbReference>
<gene>
    <name evidence="9 13" type="primary">infB</name>
    <name evidence="13" type="ORF">HF992_11040</name>
</gene>
<dbReference type="Pfam" id="PF00009">
    <property type="entry name" value="GTP_EFTU"/>
    <property type="match status" value="1"/>
</dbReference>
<dbReference type="InterPro" id="IPR027417">
    <property type="entry name" value="P-loop_NTPase"/>
</dbReference>
<feature type="compositionally biased region" description="Basic and acidic residues" evidence="11">
    <location>
        <begin position="189"/>
        <end position="206"/>
    </location>
</feature>
<dbReference type="InterPro" id="IPR044145">
    <property type="entry name" value="IF2_II"/>
</dbReference>
<dbReference type="NCBIfam" id="TIGR00487">
    <property type="entry name" value="IF-2"/>
    <property type="match status" value="1"/>
</dbReference>
<dbReference type="PROSITE" id="PS01176">
    <property type="entry name" value="IF2"/>
    <property type="match status" value="1"/>
</dbReference>
<dbReference type="Gene3D" id="2.40.30.10">
    <property type="entry name" value="Translation factors"/>
    <property type="match status" value="2"/>
</dbReference>
<feature type="compositionally biased region" description="Basic and acidic residues" evidence="11">
    <location>
        <begin position="142"/>
        <end position="178"/>
    </location>
</feature>
<protein>
    <recommendedName>
        <fullName evidence="2 9">Translation initiation factor IF-2</fullName>
    </recommendedName>
</protein>
<dbReference type="GO" id="GO:0005525">
    <property type="term" value="F:GTP binding"/>
    <property type="evidence" value="ECO:0007669"/>
    <property type="project" value="UniProtKB-KW"/>
</dbReference>
<dbReference type="PANTHER" id="PTHR43381">
    <property type="entry name" value="TRANSLATION INITIATION FACTOR IF-2-RELATED"/>
    <property type="match status" value="1"/>
</dbReference>
<comment type="function">
    <text evidence="8 9 10">One of the essential components for the initiation of protein synthesis. Protects formylmethionyl-tRNA from spontaneous hydrolysis and promotes its binding to the 30S ribosomal subunits. Also involved in the hydrolysis of GTP during the formation of the 70S ribosomal complex.</text>
</comment>
<dbReference type="InterPro" id="IPR023115">
    <property type="entry name" value="TIF_IF2_dom3"/>
</dbReference>
<reference evidence="13 14" key="1">
    <citation type="submission" date="2020-04" db="EMBL/GenBank/DDBJ databases">
        <title>MicrobeNet Type strains.</title>
        <authorList>
            <person name="Nicholson A.C."/>
        </authorList>
    </citation>
    <scope>NUCLEOTIDE SEQUENCE [LARGE SCALE GENOMIC DNA]</scope>
    <source>
        <strain evidence="13 14">CCUG 69612</strain>
    </source>
</reference>
<evidence type="ECO:0000256" key="7">
    <source>
        <dbReference type="ARBA" id="ARBA00023134"/>
    </source>
</evidence>
<keyword evidence="14" id="KW-1185">Reference proteome</keyword>
<dbReference type="InterPro" id="IPR009000">
    <property type="entry name" value="Transl_B-barrel_sf"/>
</dbReference>
<evidence type="ECO:0000256" key="10">
    <source>
        <dbReference type="RuleBase" id="RU000644"/>
    </source>
</evidence>
<evidence type="ECO:0000259" key="12">
    <source>
        <dbReference type="PROSITE" id="PS51722"/>
    </source>
</evidence>
<dbReference type="GO" id="GO:0003743">
    <property type="term" value="F:translation initiation factor activity"/>
    <property type="evidence" value="ECO:0007669"/>
    <property type="project" value="UniProtKB-UniRule"/>
</dbReference>
<evidence type="ECO:0000256" key="4">
    <source>
        <dbReference type="ARBA" id="ARBA00022540"/>
    </source>
</evidence>
<evidence type="ECO:0000256" key="1">
    <source>
        <dbReference type="ARBA" id="ARBA00007733"/>
    </source>
</evidence>
<evidence type="ECO:0000256" key="9">
    <source>
        <dbReference type="HAMAP-Rule" id="MF_00100"/>
    </source>
</evidence>